<feature type="transmembrane region" description="Helical" evidence="9">
    <location>
        <begin position="525"/>
        <end position="545"/>
    </location>
</feature>
<dbReference type="PROSITE" id="PS50893">
    <property type="entry name" value="ABC_TRANSPORTER_2"/>
    <property type="match status" value="1"/>
</dbReference>
<dbReference type="PROSITE" id="PS00211">
    <property type="entry name" value="ABC_TRANSPORTER_1"/>
    <property type="match status" value="1"/>
</dbReference>
<evidence type="ECO:0000256" key="4">
    <source>
        <dbReference type="ARBA" id="ARBA00022741"/>
    </source>
</evidence>
<evidence type="ECO:0000313" key="11">
    <source>
        <dbReference type="EMBL" id="KAK9828718.1"/>
    </source>
</evidence>
<dbReference type="Gene3D" id="3.40.50.300">
    <property type="entry name" value="P-loop containing nucleotide triphosphate hydrolases"/>
    <property type="match status" value="1"/>
</dbReference>
<dbReference type="InterPro" id="IPR003593">
    <property type="entry name" value="AAA+_ATPase"/>
</dbReference>
<sequence>MGFVSTRSFKTKGADERPQGPSVFRSPEDDHLAVDLTTQMKKLVKVAIEWQEVTYTVPVGKRKHRKQRVILDASSGRVTPGHLLAVMGPTGCGKTSLISALAGRLPAGGHLDGDILVNGQPRTKSFRNVSAFVMQDDVLFHNLTVWETFMVAAQLRLPQSMSKQAKLMVVRDVIAELGLAKCANTYIGNAMVRGVSGGERKRANIGVEMMSNPSLIFLDEPTSGLDAFQAQNVMEALWSLAHAGRTVISTIHQPRSSIYSMFDLLYMLSEGKTMYFGPAAEATAYFARWGFVCPPQYNPADFFMDFVSMDYRTPEAETDSRERIELLAHAYRVAGWRGEESLDNIDSLAGIPETFSFQTNWLHQARVLLWRAWMQASRDKIPLAIGIVQMIVIGCVLAAIYSGMDYTQKGINDRLGILFFIAIFTAFGNLMAMLNTFPTEKAIVNRERAAKSYRVSPYYLTKLLAESPARLVQTILFVCIVYWAVGLNPSASRFFIFICVLVLEAFAAQALGIAVSAAVKNDKMALAIAPAVTVCLILFGGFYINSASIPRWLFWIQYVSFLYWAFIALATNEFRGACCWSCDAGPNAPSQGGCLHNGDQILNRLSFGGYRTWEGVLGLVGMILLYNCIGYLNLRFTKPRYQPLHALKKRQ</sequence>
<feature type="transmembrane region" description="Helical" evidence="9">
    <location>
        <begin position="552"/>
        <end position="571"/>
    </location>
</feature>
<accession>A0AAW1R514</accession>
<feature type="transmembrane region" description="Helical" evidence="9">
    <location>
        <begin position="415"/>
        <end position="434"/>
    </location>
</feature>
<evidence type="ECO:0000256" key="6">
    <source>
        <dbReference type="ARBA" id="ARBA00022989"/>
    </source>
</evidence>
<evidence type="ECO:0000256" key="1">
    <source>
        <dbReference type="ARBA" id="ARBA00004141"/>
    </source>
</evidence>
<dbReference type="PANTHER" id="PTHR48041">
    <property type="entry name" value="ABC TRANSPORTER G FAMILY MEMBER 28"/>
    <property type="match status" value="1"/>
</dbReference>
<keyword evidence="7 9" id="KW-0472">Membrane</keyword>
<dbReference type="GO" id="GO:0005524">
    <property type="term" value="F:ATP binding"/>
    <property type="evidence" value="ECO:0007669"/>
    <property type="project" value="UniProtKB-KW"/>
</dbReference>
<dbReference type="SMART" id="SM00382">
    <property type="entry name" value="AAA"/>
    <property type="match status" value="1"/>
</dbReference>
<feature type="domain" description="ABC transporter" evidence="10">
    <location>
        <begin position="48"/>
        <end position="295"/>
    </location>
</feature>
<evidence type="ECO:0000256" key="7">
    <source>
        <dbReference type="ARBA" id="ARBA00023136"/>
    </source>
</evidence>
<evidence type="ECO:0000256" key="2">
    <source>
        <dbReference type="ARBA" id="ARBA00022448"/>
    </source>
</evidence>
<dbReference type="EMBL" id="JALJOR010000001">
    <property type="protein sequence ID" value="KAK9828718.1"/>
    <property type="molecule type" value="Genomic_DNA"/>
</dbReference>
<evidence type="ECO:0000256" key="3">
    <source>
        <dbReference type="ARBA" id="ARBA00022692"/>
    </source>
</evidence>
<dbReference type="InterPro" id="IPR050352">
    <property type="entry name" value="ABCG_transporters"/>
</dbReference>
<dbReference type="AlphaFoldDB" id="A0AAW1R514"/>
<dbReference type="Pfam" id="PF01061">
    <property type="entry name" value="ABC2_membrane"/>
    <property type="match status" value="1"/>
</dbReference>
<dbReference type="InterPro" id="IPR003439">
    <property type="entry name" value="ABC_transporter-like_ATP-bd"/>
</dbReference>
<dbReference type="GO" id="GO:0016887">
    <property type="term" value="F:ATP hydrolysis activity"/>
    <property type="evidence" value="ECO:0007669"/>
    <property type="project" value="InterPro"/>
</dbReference>
<dbReference type="InterPro" id="IPR027417">
    <property type="entry name" value="P-loop_NTPase"/>
</dbReference>
<feature type="transmembrane region" description="Helical" evidence="9">
    <location>
        <begin position="381"/>
        <end position="403"/>
    </location>
</feature>
<dbReference type="Pfam" id="PF00005">
    <property type="entry name" value="ABC_tran"/>
    <property type="match status" value="1"/>
</dbReference>
<protein>
    <recommendedName>
        <fullName evidence="10">ABC transporter domain-containing protein</fullName>
    </recommendedName>
</protein>
<evidence type="ECO:0000256" key="9">
    <source>
        <dbReference type="SAM" id="Phobius"/>
    </source>
</evidence>
<evidence type="ECO:0000259" key="10">
    <source>
        <dbReference type="PROSITE" id="PS50893"/>
    </source>
</evidence>
<gene>
    <name evidence="11" type="ORF">WJX72_001697</name>
</gene>
<dbReference type="InterPro" id="IPR013525">
    <property type="entry name" value="ABC2_TM"/>
</dbReference>
<dbReference type="SUPFAM" id="SSF52540">
    <property type="entry name" value="P-loop containing nucleoside triphosphate hydrolases"/>
    <property type="match status" value="1"/>
</dbReference>
<dbReference type="Pfam" id="PF19055">
    <property type="entry name" value="ABC2_membrane_7"/>
    <property type="match status" value="1"/>
</dbReference>
<keyword evidence="12" id="KW-1185">Reference proteome</keyword>
<proteinExistence type="predicted"/>
<dbReference type="GO" id="GO:0140359">
    <property type="term" value="F:ABC-type transporter activity"/>
    <property type="evidence" value="ECO:0007669"/>
    <property type="project" value="InterPro"/>
</dbReference>
<feature type="transmembrane region" description="Helical" evidence="9">
    <location>
        <begin position="494"/>
        <end position="519"/>
    </location>
</feature>
<evidence type="ECO:0000256" key="8">
    <source>
        <dbReference type="SAM" id="MobiDB-lite"/>
    </source>
</evidence>
<name>A0AAW1R514_9CHLO</name>
<keyword evidence="6 9" id="KW-1133">Transmembrane helix</keyword>
<feature type="region of interest" description="Disordered" evidence="8">
    <location>
        <begin position="1"/>
        <end position="28"/>
    </location>
</feature>
<keyword evidence="2" id="KW-0813">Transport</keyword>
<organism evidence="11 12">
    <name type="scientific">[Myrmecia] bisecta</name>
    <dbReference type="NCBI Taxonomy" id="41462"/>
    <lineage>
        <taxon>Eukaryota</taxon>
        <taxon>Viridiplantae</taxon>
        <taxon>Chlorophyta</taxon>
        <taxon>core chlorophytes</taxon>
        <taxon>Trebouxiophyceae</taxon>
        <taxon>Trebouxiales</taxon>
        <taxon>Trebouxiaceae</taxon>
        <taxon>Myrmecia</taxon>
    </lineage>
</organism>
<comment type="subcellular location">
    <subcellularLocation>
        <location evidence="1">Membrane</location>
        <topology evidence="1">Multi-pass membrane protein</topology>
    </subcellularLocation>
</comment>
<dbReference type="GO" id="GO:0016020">
    <property type="term" value="C:membrane"/>
    <property type="evidence" value="ECO:0007669"/>
    <property type="project" value="UniProtKB-SubCell"/>
</dbReference>
<keyword evidence="3 9" id="KW-0812">Transmembrane</keyword>
<feature type="transmembrane region" description="Helical" evidence="9">
    <location>
        <begin position="469"/>
        <end position="487"/>
    </location>
</feature>
<dbReference type="PANTHER" id="PTHR48041:SF41">
    <property type="entry name" value="ABC TRANSPORTER G FAMILY"/>
    <property type="match status" value="1"/>
</dbReference>
<dbReference type="InterPro" id="IPR043926">
    <property type="entry name" value="ABCG_dom"/>
</dbReference>
<evidence type="ECO:0000313" key="12">
    <source>
        <dbReference type="Proteomes" id="UP001489004"/>
    </source>
</evidence>
<reference evidence="11 12" key="1">
    <citation type="journal article" date="2024" name="Nat. Commun.">
        <title>Phylogenomics reveals the evolutionary origins of lichenization in chlorophyte algae.</title>
        <authorList>
            <person name="Puginier C."/>
            <person name="Libourel C."/>
            <person name="Otte J."/>
            <person name="Skaloud P."/>
            <person name="Haon M."/>
            <person name="Grisel S."/>
            <person name="Petersen M."/>
            <person name="Berrin J.G."/>
            <person name="Delaux P.M."/>
            <person name="Dal Grande F."/>
            <person name="Keller J."/>
        </authorList>
    </citation>
    <scope>NUCLEOTIDE SEQUENCE [LARGE SCALE GENOMIC DNA]</scope>
    <source>
        <strain evidence="11 12">SAG 2043</strain>
    </source>
</reference>
<dbReference type="CDD" id="cd03213">
    <property type="entry name" value="ABCG_EPDR"/>
    <property type="match status" value="1"/>
</dbReference>
<dbReference type="Proteomes" id="UP001489004">
    <property type="component" value="Unassembled WGS sequence"/>
</dbReference>
<keyword evidence="5" id="KW-0067">ATP-binding</keyword>
<dbReference type="InterPro" id="IPR017871">
    <property type="entry name" value="ABC_transporter-like_CS"/>
</dbReference>
<evidence type="ECO:0000256" key="5">
    <source>
        <dbReference type="ARBA" id="ARBA00022840"/>
    </source>
</evidence>
<feature type="transmembrane region" description="Helical" evidence="9">
    <location>
        <begin position="615"/>
        <end position="634"/>
    </location>
</feature>
<comment type="caution">
    <text evidence="11">The sequence shown here is derived from an EMBL/GenBank/DDBJ whole genome shotgun (WGS) entry which is preliminary data.</text>
</comment>
<keyword evidence="4" id="KW-0547">Nucleotide-binding</keyword>